<evidence type="ECO:0000313" key="1">
    <source>
        <dbReference type="EMBL" id="CAD5318341.1"/>
    </source>
</evidence>
<dbReference type="EMBL" id="LR881467">
    <property type="protein sequence ID" value="CAD5318341.1"/>
    <property type="molecule type" value="Genomic_DNA"/>
</dbReference>
<gene>
    <name evidence="1" type="ORF">AT9943_LOCUS6576</name>
</gene>
<proteinExistence type="predicted"/>
<sequence length="227" mass="25347">MWPPSQLHSLSKPCESKKTVCEAFNFIGDQSFQPEPCLRLLIVTRSAGPFGSLRLLRRSFAKPLAVVIASASDPSCSLLTLTLFTSETSASIVQFVPLYRSRRTPNTPCPTIWNRGFSLMGPVSNVGPFPSRPKPINCDPNLLSQKSRAMFYDSVLKFHGLVFLSPICRRCDASHQNSLSKYFILTTISTNFKNLPFTITPRVWIKLQHELLNSLVRDPSLLTSASK</sequence>
<dbReference type="Proteomes" id="UP000516314">
    <property type="component" value="Chromosome 2"/>
</dbReference>
<dbReference type="AlphaFoldDB" id="A0A7G2EBW9"/>
<accession>A0A7G2EBW9</accession>
<organism evidence="1 2">
    <name type="scientific">Arabidopsis thaliana</name>
    <name type="common">Mouse-ear cress</name>
    <dbReference type="NCBI Taxonomy" id="3702"/>
    <lineage>
        <taxon>Eukaryota</taxon>
        <taxon>Viridiplantae</taxon>
        <taxon>Streptophyta</taxon>
        <taxon>Embryophyta</taxon>
        <taxon>Tracheophyta</taxon>
        <taxon>Spermatophyta</taxon>
        <taxon>Magnoliopsida</taxon>
        <taxon>eudicotyledons</taxon>
        <taxon>Gunneridae</taxon>
        <taxon>Pentapetalae</taxon>
        <taxon>rosids</taxon>
        <taxon>malvids</taxon>
        <taxon>Brassicales</taxon>
        <taxon>Brassicaceae</taxon>
        <taxon>Camelineae</taxon>
        <taxon>Arabidopsis</taxon>
    </lineage>
</organism>
<name>A0A7G2EBW9_ARATH</name>
<reference evidence="1 2" key="1">
    <citation type="submission" date="2020-09" db="EMBL/GenBank/DDBJ databases">
        <authorList>
            <person name="Ashkenazy H."/>
        </authorList>
    </citation>
    <scope>NUCLEOTIDE SEQUENCE [LARGE SCALE GENOMIC DNA]</scope>
    <source>
        <strain evidence="2">cv. Cdm-0</strain>
    </source>
</reference>
<protein>
    <submittedName>
        <fullName evidence="1">(thale cress) hypothetical protein</fullName>
    </submittedName>
</protein>
<evidence type="ECO:0000313" key="2">
    <source>
        <dbReference type="Proteomes" id="UP000516314"/>
    </source>
</evidence>